<dbReference type="InterPro" id="IPR001173">
    <property type="entry name" value="Glyco_trans_2-like"/>
</dbReference>
<name>A0A837IEB9_9BACT</name>
<feature type="domain" description="Glycosyltransferase 2-like" evidence="8">
    <location>
        <begin position="9"/>
        <end position="172"/>
    </location>
</feature>
<dbReference type="PANTHER" id="PTHR48090:SF3">
    <property type="entry name" value="UNDECAPRENYL-PHOSPHATE 4-DEOXY-4-FORMAMIDO-L-ARABINOSE TRANSFERASE"/>
    <property type="match status" value="1"/>
</dbReference>
<dbReference type="CDD" id="cd04179">
    <property type="entry name" value="DPM_DPG-synthase_like"/>
    <property type="match status" value="1"/>
</dbReference>
<keyword evidence="4" id="KW-0812">Transmembrane</keyword>
<dbReference type="SUPFAM" id="SSF53448">
    <property type="entry name" value="Nucleotide-diphospho-sugar transferases"/>
    <property type="match status" value="1"/>
</dbReference>
<keyword evidence="5" id="KW-0448">Lipopolysaccharide biosynthesis</keyword>
<gene>
    <name evidence="9" type="ORF">UX01_C0006G0045</name>
</gene>
<keyword evidence="3 9" id="KW-0808">Transferase</keyword>
<dbReference type="EMBL" id="LCKO01000006">
    <property type="protein sequence ID" value="KKU00251.1"/>
    <property type="molecule type" value="Genomic_DNA"/>
</dbReference>
<organism evidence="9 10">
    <name type="scientific">Candidatus Collierbacteria bacterium GW2011_GWB2_45_17</name>
    <dbReference type="NCBI Taxonomy" id="1618388"/>
    <lineage>
        <taxon>Bacteria</taxon>
        <taxon>Candidatus Collieribacteriota</taxon>
    </lineage>
</organism>
<evidence type="ECO:0000256" key="6">
    <source>
        <dbReference type="ARBA" id="ARBA00022989"/>
    </source>
</evidence>
<accession>A0A837IEB9</accession>
<evidence type="ECO:0000313" key="9">
    <source>
        <dbReference type="EMBL" id="KKU00251.1"/>
    </source>
</evidence>
<evidence type="ECO:0000256" key="7">
    <source>
        <dbReference type="ARBA" id="ARBA00023136"/>
    </source>
</evidence>
<sequence>MSRQIEKLSVFLPAYNEEASLKNTVKNVVENLEKNVSEWELIIVNDGSRDKTGEIADNLSHQDKNISVIHHHPNRGYGAALKSGLYACRYPWISFIDSDGQFDFSEISRLLATQAETGADLVIGYYLSRKVSLSRKINTFAWQIFVKILFGLSVRDIDCGFKLISKKVLEKIEPLQSERGAFISSEFLIKAQKAGFKIVEIGVNHFPRRQGEGTGANMDVIIQSFVDLFRLWYKLK</sequence>
<keyword evidence="2" id="KW-0328">Glycosyltransferase</keyword>
<dbReference type="Pfam" id="PF00535">
    <property type="entry name" value="Glycos_transf_2"/>
    <property type="match status" value="1"/>
</dbReference>
<evidence type="ECO:0000259" key="8">
    <source>
        <dbReference type="Pfam" id="PF00535"/>
    </source>
</evidence>
<dbReference type="GO" id="GO:0099621">
    <property type="term" value="F:undecaprenyl-phosphate 4-deoxy-4-formamido-L-arabinose transferase activity"/>
    <property type="evidence" value="ECO:0007669"/>
    <property type="project" value="TreeGrafter"/>
</dbReference>
<evidence type="ECO:0000256" key="5">
    <source>
        <dbReference type="ARBA" id="ARBA00022985"/>
    </source>
</evidence>
<keyword evidence="1" id="KW-1003">Cell membrane</keyword>
<evidence type="ECO:0000256" key="1">
    <source>
        <dbReference type="ARBA" id="ARBA00022475"/>
    </source>
</evidence>
<dbReference type="PANTHER" id="PTHR48090">
    <property type="entry name" value="UNDECAPRENYL-PHOSPHATE 4-DEOXY-4-FORMAMIDO-L-ARABINOSE TRANSFERASE-RELATED"/>
    <property type="match status" value="1"/>
</dbReference>
<dbReference type="InterPro" id="IPR029044">
    <property type="entry name" value="Nucleotide-diphossugar_trans"/>
</dbReference>
<dbReference type="Proteomes" id="UP000034078">
    <property type="component" value="Unassembled WGS sequence"/>
</dbReference>
<evidence type="ECO:0000313" key="10">
    <source>
        <dbReference type="Proteomes" id="UP000034078"/>
    </source>
</evidence>
<evidence type="ECO:0000256" key="3">
    <source>
        <dbReference type="ARBA" id="ARBA00022679"/>
    </source>
</evidence>
<dbReference type="InterPro" id="IPR050256">
    <property type="entry name" value="Glycosyltransferase_2"/>
</dbReference>
<keyword evidence="7" id="KW-0472">Membrane</keyword>
<dbReference type="GO" id="GO:0009103">
    <property type="term" value="P:lipopolysaccharide biosynthetic process"/>
    <property type="evidence" value="ECO:0007669"/>
    <property type="project" value="UniProtKB-KW"/>
</dbReference>
<proteinExistence type="predicted"/>
<dbReference type="AlphaFoldDB" id="A0A837IEB9"/>
<dbReference type="Gene3D" id="3.90.550.10">
    <property type="entry name" value="Spore Coat Polysaccharide Biosynthesis Protein SpsA, Chain A"/>
    <property type="match status" value="1"/>
</dbReference>
<dbReference type="GO" id="GO:0005886">
    <property type="term" value="C:plasma membrane"/>
    <property type="evidence" value="ECO:0007669"/>
    <property type="project" value="TreeGrafter"/>
</dbReference>
<evidence type="ECO:0000256" key="4">
    <source>
        <dbReference type="ARBA" id="ARBA00022692"/>
    </source>
</evidence>
<keyword evidence="6" id="KW-1133">Transmembrane helix</keyword>
<reference evidence="9 10" key="1">
    <citation type="journal article" date="2015" name="Nature">
        <title>rRNA introns, odd ribosomes, and small enigmatic genomes across a large radiation of phyla.</title>
        <authorList>
            <person name="Brown C.T."/>
            <person name="Hug L.A."/>
            <person name="Thomas B.C."/>
            <person name="Sharon I."/>
            <person name="Castelle C.J."/>
            <person name="Singh A."/>
            <person name="Wilkins M.J."/>
            <person name="Williams K.H."/>
            <person name="Banfield J.F."/>
        </authorList>
    </citation>
    <scope>NUCLEOTIDE SEQUENCE [LARGE SCALE GENOMIC DNA]</scope>
</reference>
<comment type="caution">
    <text evidence="9">The sequence shown here is derived from an EMBL/GenBank/DDBJ whole genome shotgun (WGS) entry which is preliminary data.</text>
</comment>
<protein>
    <submittedName>
        <fullName evidence="9">Glycosyltransferase</fullName>
    </submittedName>
</protein>
<evidence type="ECO:0000256" key="2">
    <source>
        <dbReference type="ARBA" id="ARBA00022676"/>
    </source>
</evidence>